<protein>
    <submittedName>
        <fullName evidence="1">Uncharacterized protein</fullName>
    </submittedName>
</protein>
<gene>
    <name evidence="1" type="ORF">KSB_40020</name>
</gene>
<dbReference type="RefSeq" id="WP_201372104.1">
    <property type="nucleotide sequence ID" value="NZ_BNJG01000001.1"/>
</dbReference>
<evidence type="ECO:0000313" key="1">
    <source>
        <dbReference type="EMBL" id="GHO55527.1"/>
    </source>
</evidence>
<proteinExistence type="predicted"/>
<organism evidence="1 2">
    <name type="scientific">Ktedonobacter robiniae</name>
    <dbReference type="NCBI Taxonomy" id="2778365"/>
    <lineage>
        <taxon>Bacteria</taxon>
        <taxon>Bacillati</taxon>
        <taxon>Chloroflexota</taxon>
        <taxon>Ktedonobacteria</taxon>
        <taxon>Ktedonobacterales</taxon>
        <taxon>Ktedonobacteraceae</taxon>
        <taxon>Ktedonobacter</taxon>
    </lineage>
</organism>
<keyword evidence="2" id="KW-1185">Reference proteome</keyword>
<sequence>MSENEQFLFEDFFVAQDATDEGDRIEVEINDRLVPLRLKRGLSFEDKAAAKAVGVKQKVKPNGEVEIVEMDEAAFAVELLYRCIVSWPFVYSSGRKVPVSRENIRIMLSEGAEAVAQVVLQRINKRREIKQPFTTPSE</sequence>
<comment type="caution">
    <text evidence="1">The sequence shown here is derived from an EMBL/GenBank/DDBJ whole genome shotgun (WGS) entry which is preliminary data.</text>
</comment>
<reference evidence="1 2" key="1">
    <citation type="journal article" date="2021" name="Int. J. Syst. Evol. Microbiol.">
        <title>Reticulibacter mediterranei gen. nov., sp. nov., within the new family Reticulibacteraceae fam. nov., and Ktedonospora formicarum gen. nov., sp. nov., Ktedonobacter robiniae sp. nov., Dictyobacter formicarum sp. nov. and Dictyobacter arantiisoli sp. nov., belonging to the class Ktedonobacteria.</title>
        <authorList>
            <person name="Yabe S."/>
            <person name="Zheng Y."/>
            <person name="Wang C.M."/>
            <person name="Sakai Y."/>
            <person name="Abe K."/>
            <person name="Yokota A."/>
            <person name="Donadio S."/>
            <person name="Cavaletti L."/>
            <person name="Monciardini P."/>
        </authorList>
    </citation>
    <scope>NUCLEOTIDE SEQUENCE [LARGE SCALE GENOMIC DNA]</scope>
    <source>
        <strain evidence="1 2">SOSP1-30</strain>
    </source>
</reference>
<accession>A0ABQ3UT24</accession>
<evidence type="ECO:0000313" key="2">
    <source>
        <dbReference type="Proteomes" id="UP000654345"/>
    </source>
</evidence>
<dbReference type="Proteomes" id="UP000654345">
    <property type="component" value="Unassembled WGS sequence"/>
</dbReference>
<name>A0ABQ3UT24_9CHLR</name>
<dbReference type="EMBL" id="BNJG01000001">
    <property type="protein sequence ID" value="GHO55527.1"/>
    <property type="molecule type" value="Genomic_DNA"/>
</dbReference>